<feature type="domain" description="Mitochondrial adapter protein MCP1 transmembrane" evidence="4">
    <location>
        <begin position="189"/>
        <end position="250"/>
    </location>
</feature>
<dbReference type="PANTHER" id="PTHR38409:SF1">
    <property type="entry name" value="MITOCHONDRIAL ADAPTER PROTEIN MCP1"/>
    <property type="match status" value="1"/>
</dbReference>
<name>A0A0U1LZI1_TALIS</name>
<gene>
    <name evidence="5" type="ORF">PISL3812_05752</name>
</gene>
<dbReference type="Proteomes" id="UP000054383">
    <property type="component" value="Unassembled WGS sequence"/>
</dbReference>
<feature type="compositionally biased region" description="Basic and acidic residues" evidence="1">
    <location>
        <begin position="61"/>
        <end position="82"/>
    </location>
</feature>
<keyword evidence="2" id="KW-0472">Membrane</keyword>
<dbReference type="GO" id="GO:0007005">
    <property type="term" value="P:mitochondrion organization"/>
    <property type="evidence" value="ECO:0007669"/>
    <property type="project" value="TreeGrafter"/>
</dbReference>
<feature type="signal peptide" evidence="3">
    <location>
        <begin position="1"/>
        <end position="19"/>
    </location>
</feature>
<dbReference type="EMBL" id="CVMT01000005">
    <property type="protein sequence ID" value="CRG88718.1"/>
    <property type="molecule type" value="Genomic_DNA"/>
</dbReference>
<dbReference type="InterPro" id="IPR034804">
    <property type="entry name" value="SQR/QFR_C/D"/>
</dbReference>
<feature type="transmembrane region" description="Helical" evidence="2">
    <location>
        <begin position="328"/>
        <end position="351"/>
    </location>
</feature>
<dbReference type="Pfam" id="PF07950">
    <property type="entry name" value="MCP1_TM"/>
    <property type="match status" value="2"/>
</dbReference>
<feature type="chain" id="PRO_5006711390" description="Mitochondrial adapter protein MCP1 transmembrane domain-containing protein" evidence="3">
    <location>
        <begin position="20"/>
        <end position="433"/>
    </location>
</feature>
<evidence type="ECO:0000313" key="5">
    <source>
        <dbReference type="EMBL" id="CRG88718.1"/>
    </source>
</evidence>
<dbReference type="GO" id="GO:0055088">
    <property type="term" value="P:lipid homeostasis"/>
    <property type="evidence" value="ECO:0007669"/>
    <property type="project" value="InterPro"/>
</dbReference>
<keyword evidence="2" id="KW-1133">Transmembrane helix</keyword>
<feature type="region of interest" description="Disordered" evidence="1">
    <location>
        <begin position="57"/>
        <end position="82"/>
    </location>
</feature>
<dbReference type="GO" id="GO:0005741">
    <property type="term" value="C:mitochondrial outer membrane"/>
    <property type="evidence" value="ECO:0007669"/>
    <property type="project" value="TreeGrafter"/>
</dbReference>
<keyword evidence="6" id="KW-1185">Reference proteome</keyword>
<dbReference type="InterPro" id="IPR039960">
    <property type="entry name" value="MCP1"/>
</dbReference>
<proteinExistence type="predicted"/>
<feature type="domain" description="Mitochondrial adapter protein MCP1 transmembrane" evidence="4">
    <location>
        <begin position="287"/>
        <end position="409"/>
    </location>
</feature>
<dbReference type="SUPFAM" id="SSF81343">
    <property type="entry name" value="Fumarate reductase respiratory complex transmembrane subunits"/>
    <property type="match status" value="1"/>
</dbReference>
<evidence type="ECO:0000313" key="6">
    <source>
        <dbReference type="Proteomes" id="UP000054383"/>
    </source>
</evidence>
<dbReference type="OMA" id="GWEAKGW"/>
<reference evidence="5 6" key="1">
    <citation type="submission" date="2015-04" db="EMBL/GenBank/DDBJ databases">
        <authorList>
            <person name="Syromyatnikov M.Y."/>
            <person name="Popov V.N."/>
        </authorList>
    </citation>
    <scope>NUCLEOTIDE SEQUENCE [LARGE SCALE GENOMIC DNA]</scope>
    <source>
        <strain evidence="5">WF-38-12</strain>
    </source>
</reference>
<evidence type="ECO:0000256" key="2">
    <source>
        <dbReference type="SAM" id="Phobius"/>
    </source>
</evidence>
<keyword evidence="3" id="KW-0732">Signal</keyword>
<protein>
    <recommendedName>
        <fullName evidence="4">Mitochondrial adapter protein MCP1 transmembrane domain-containing protein</fullName>
    </recommendedName>
</protein>
<dbReference type="InterPro" id="IPR012472">
    <property type="entry name" value="MCP1_TM"/>
</dbReference>
<dbReference type="AlphaFoldDB" id="A0A0U1LZI1"/>
<feature type="transmembrane region" description="Helical" evidence="2">
    <location>
        <begin position="384"/>
        <end position="405"/>
    </location>
</feature>
<dbReference type="OrthoDB" id="10259513at2759"/>
<evidence type="ECO:0000256" key="1">
    <source>
        <dbReference type="SAM" id="MobiDB-lite"/>
    </source>
</evidence>
<keyword evidence="2" id="KW-0812">Transmembrane</keyword>
<dbReference type="PANTHER" id="PTHR38409">
    <property type="entry name" value="MDM10-COMPLEMENTING PROTEIN 1"/>
    <property type="match status" value="1"/>
</dbReference>
<organism evidence="5 6">
    <name type="scientific">Talaromyces islandicus</name>
    <name type="common">Penicillium islandicum</name>
    <dbReference type="NCBI Taxonomy" id="28573"/>
    <lineage>
        <taxon>Eukaryota</taxon>
        <taxon>Fungi</taxon>
        <taxon>Dikarya</taxon>
        <taxon>Ascomycota</taxon>
        <taxon>Pezizomycotina</taxon>
        <taxon>Eurotiomycetes</taxon>
        <taxon>Eurotiomycetidae</taxon>
        <taxon>Eurotiales</taxon>
        <taxon>Trichocomaceae</taxon>
        <taxon>Talaromyces</taxon>
        <taxon>Talaromyces sect. Islandici</taxon>
    </lineage>
</organism>
<sequence>MKTSKFLTLFASCFTLSASMPTVMHFEADRMLHIGGSDESSYSTIPEKRSDFIADPMLNIGDKDESSYSTISEKRTDSKPDSEQLISFSADSLLQIGSETESSPRNDSSLSGADPIETRSILSMHELDPSPVDDYPPDVENGDYFPDLHNTAATTEVRPVSISRLGLKGHNWDYWLSAIQRYSTYPPTVFFALHAANTSLIPLVTRSVPSSEDFLLLTRPIYQSPSLEPLMVALPIVAHIASGLSLRSIRARRRARLYGAESRSQRQLIKSWPMPSLQAKLGYAMVPLVALHVGVNRAVPLQMDGGSSSVGLGYVAHGFARSPVFWNMFYFLFVATSVWHLVGGLATWMGIRVTTVRTERGQSHKTGIIGESRHDQQKRRKNKWLVHGIAALATAIWLAGGLGVVGRGGIGSGWEAKNWDQLYKSVPVVGAWL</sequence>
<evidence type="ECO:0000259" key="4">
    <source>
        <dbReference type="Pfam" id="PF07950"/>
    </source>
</evidence>
<evidence type="ECO:0000256" key="3">
    <source>
        <dbReference type="SAM" id="SignalP"/>
    </source>
</evidence>
<accession>A0A0U1LZI1</accession>